<gene>
    <name evidence="2" type="ORF">DPMN_187303</name>
</gene>
<evidence type="ECO:0000313" key="2">
    <source>
        <dbReference type="EMBL" id="KAH3752679.1"/>
    </source>
</evidence>
<feature type="region of interest" description="Disordered" evidence="1">
    <location>
        <begin position="55"/>
        <end position="84"/>
    </location>
</feature>
<feature type="compositionally biased region" description="Polar residues" evidence="1">
    <location>
        <begin position="72"/>
        <end position="84"/>
    </location>
</feature>
<reference evidence="2" key="2">
    <citation type="submission" date="2020-11" db="EMBL/GenBank/DDBJ databases">
        <authorList>
            <person name="McCartney M.A."/>
            <person name="Auch B."/>
            <person name="Kono T."/>
            <person name="Mallez S."/>
            <person name="Becker A."/>
            <person name="Gohl D.M."/>
            <person name="Silverstein K.A.T."/>
            <person name="Koren S."/>
            <person name="Bechman K.B."/>
            <person name="Herman A."/>
            <person name="Abrahante J.E."/>
            <person name="Garbe J."/>
        </authorList>
    </citation>
    <scope>NUCLEOTIDE SEQUENCE</scope>
    <source>
        <strain evidence="2">Duluth1</strain>
        <tissue evidence="2">Whole animal</tissue>
    </source>
</reference>
<proteinExistence type="predicted"/>
<sequence length="84" mass="9458">MVNTRSCSDVDANMPNYWTPSGTNITKTLSRGNFYIRIHPTFYFWNGMPLLPSSTRSFPTPDDTNARVLPESHSNQTSQGQCSI</sequence>
<keyword evidence="3" id="KW-1185">Reference proteome</keyword>
<dbReference type="AlphaFoldDB" id="A0A9D4I8Y1"/>
<protein>
    <submittedName>
        <fullName evidence="2">Uncharacterized protein</fullName>
    </submittedName>
</protein>
<comment type="caution">
    <text evidence="2">The sequence shown here is derived from an EMBL/GenBank/DDBJ whole genome shotgun (WGS) entry which is preliminary data.</text>
</comment>
<accession>A0A9D4I8Y1</accession>
<reference evidence="2" key="1">
    <citation type="journal article" date="2019" name="bioRxiv">
        <title>The Genome of the Zebra Mussel, Dreissena polymorpha: A Resource for Invasive Species Research.</title>
        <authorList>
            <person name="McCartney M.A."/>
            <person name="Auch B."/>
            <person name="Kono T."/>
            <person name="Mallez S."/>
            <person name="Zhang Y."/>
            <person name="Obille A."/>
            <person name="Becker A."/>
            <person name="Abrahante J.E."/>
            <person name="Garbe J."/>
            <person name="Badalamenti J.P."/>
            <person name="Herman A."/>
            <person name="Mangelson H."/>
            <person name="Liachko I."/>
            <person name="Sullivan S."/>
            <person name="Sone E.D."/>
            <person name="Koren S."/>
            <person name="Silverstein K.A.T."/>
            <person name="Beckman K.B."/>
            <person name="Gohl D.M."/>
        </authorList>
    </citation>
    <scope>NUCLEOTIDE SEQUENCE</scope>
    <source>
        <strain evidence="2">Duluth1</strain>
        <tissue evidence="2">Whole animal</tissue>
    </source>
</reference>
<organism evidence="2 3">
    <name type="scientific">Dreissena polymorpha</name>
    <name type="common">Zebra mussel</name>
    <name type="synonym">Mytilus polymorpha</name>
    <dbReference type="NCBI Taxonomy" id="45954"/>
    <lineage>
        <taxon>Eukaryota</taxon>
        <taxon>Metazoa</taxon>
        <taxon>Spiralia</taxon>
        <taxon>Lophotrochozoa</taxon>
        <taxon>Mollusca</taxon>
        <taxon>Bivalvia</taxon>
        <taxon>Autobranchia</taxon>
        <taxon>Heteroconchia</taxon>
        <taxon>Euheterodonta</taxon>
        <taxon>Imparidentia</taxon>
        <taxon>Neoheterodontei</taxon>
        <taxon>Myida</taxon>
        <taxon>Dreissenoidea</taxon>
        <taxon>Dreissenidae</taxon>
        <taxon>Dreissena</taxon>
    </lineage>
</organism>
<evidence type="ECO:0000256" key="1">
    <source>
        <dbReference type="SAM" id="MobiDB-lite"/>
    </source>
</evidence>
<dbReference type="EMBL" id="JAIWYP010000010">
    <property type="protein sequence ID" value="KAH3752679.1"/>
    <property type="molecule type" value="Genomic_DNA"/>
</dbReference>
<name>A0A9D4I8Y1_DREPO</name>
<dbReference type="Proteomes" id="UP000828390">
    <property type="component" value="Unassembled WGS sequence"/>
</dbReference>
<evidence type="ECO:0000313" key="3">
    <source>
        <dbReference type="Proteomes" id="UP000828390"/>
    </source>
</evidence>